<keyword evidence="3" id="KW-1185">Reference proteome</keyword>
<dbReference type="AlphaFoldDB" id="A0A8J3DFF7"/>
<dbReference type="SUPFAM" id="SSF55486">
    <property type="entry name" value="Metalloproteases ('zincins'), catalytic domain"/>
    <property type="match status" value="2"/>
</dbReference>
<evidence type="ECO:0000313" key="2">
    <source>
        <dbReference type="EMBL" id="GHB93629.1"/>
    </source>
</evidence>
<reference evidence="2" key="1">
    <citation type="journal article" date="2014" name="Int. J. Syst. Evol. Microbiol.">
        <title>Complete genome sequence of Corynebacterium casei LMG S-19264T (=DSM 44701T), isolated from a smear-ripened cheese.</title>
        <authorList>
            <consortium name="US DOE Joint Genome Institute (JGI-PGF)"/>
            <person name="Walter F."/>
            <person name="Albersmeier A."/>
            <person name="Kalinowski J."/>
            <person name="Ruckert C."/>
        </authorList>
    </citation>
    <scope>NUCLEOTIDE SEQUENCE</scope>
    <source>
        <strain evidence="2">KCTC 12870</strain>
    </source>
</reference>
<keyword evidence="1" id="KW-0732">Signal</keyword>
<dbReference type="NCBIfam" id="TIGR02595">
    <property type="entry name" value="PEP_CTERM"/>
    <property type="match status" value="1"/>
</dbReference>
<sequence>MTISKSTILIGASLLLTNLAHAELNFNFQYGSNLTALQSTDPALYAKYTGAIQEAANNWSAQFNDSMTVNLSYDIKPGTSSLASTYTNYTTAATTNVRYWMQQDETSERDAIALQNLPIQAGFMFTSNLNGNSAVRGPVNMGVTAINSSMLVSRANAKALGMLAGDDAASDGRMDVSTGFDWDFDRSDGIQPGLYDIVGTLMHEIGHALGFLSGVVNVDSAGVVDPSKIWARPLDFFRQSLASMALAQSTSGVFKPVADFAWGNPVVNNIQRDVFFSYDGGATQLAQFAVGPIHGLGSADHWFTSSEVRLMNSNLAAGVLTNFTPDDIAAFDVIGFDVVPEPAHFALLAGGLALGLMAWRRRRTNLIV</sequence>
<dbReference type="Gene3D" id="3.40.390.10">
    <property type="entry name" value="Collagenase (Catalytic Domain)"/>
    <property type="match status" value="1"/>
</dbReference>
<gene>
    <name evidence="2" type="ORF">GCM10007047_06400</name>
</gene>
<accession>A0A8J3DFF7</accession>
<dbReference type="Proteomes" id="UP000642829">
    <property type="component" value="Unassembled WGS sequence"/>
</dbReference>
<evidence type="ECO:0008006" key="4">
    <source>
        <dbReference type="Google" id="ProtNLM"/>
    </source>
</evidence>
<dbReference type="RefSeq" id="WP_189511798.1">
    <property type="nucleotide sequence ID" value="NZ_BMXG01000003.1"/>
</dbReference>
<reference evidence="2" key="2">
    <citation type="submission" date="2020-09" db="EMBL/GenBank/DDBJ databases">
        <authorList>
            <person name="Sun Q."/>
            <person name="Kim S."/>
        </authorList>
    </citation>
    <scope>NUCLEOTIDE SEQUENCE</scope>
    <source>
        <strain evidence="2">KCTC 12870</strain>
    </source>
</reference>
<evidence type="ECO:0000313" key="3">
    <source>
        <dbReference type="Proteomes" id="UP000642829"/>
    </source>
</evidence>
<feature type="chain" id="PRO_5035292739" description="PEP-CTERM protein-sorting domain-containing protein" evidence="1">
    <location>
        <begin position="23"/>
        <end position="368"/>
    </location>
</feature>
<dbReference type="GO" id="GO:0008237">
    <property type="term" value="F:metallopeptidase activity"/>
    <property type="evidence" value="ECO:0007669"/>
    <property type="project" value="InterPro"/>
</dbReference>
<dbReference type="NCBIfam" id="NF038122">
    <property type="entry name" value="metallo_LGF"/>
    <property type="match status" value="1"/>
</dbReference>
<dbReference type="EMBL" id="BMXG01000003">
    <property type="protein sequence ID" value="GHB93629.1"/>
    <property type="molecule type" value="Genomic_DNA"/>
</dbReference>
<dbReference type="InterPro" id="IPR024079">
    <property type="entry name" value="MetalloPept_cat_dom_sf"/>
</dbReference>
<proteinExistence type="predicted"/>
<organism evidence="2 3">
    <name type="scientific">Cerasicoccus arenae</name>
    <dbReference type="NCBI Taxonomy" id="424488"/>
    <lineage>
        <taxon>Bacteria</taxon>
        <taxon>Pseudomonadati</taxon>
        <taxon>Verrucomicrobiota</taxon>
        <taxon>Opitutia</taxon>
        <taxon>Puniceicoccales</taxon>
        <taxon>Cerasicoccaceae</taxon>
        <taxon>Cerasicoccus</taxon>
    </lineage>
</organism>
<dbReference type="InterPro" id="IPR013424">
    <property type="entry name" value="Ice-binding_C"/>
</dbReference>
<protein>
    <recommendedName>
        <fullName evidence="4">PEP-CTERM protein-sorting domain-containing protein</fullName>
    </recommendedName>
</protein>
<name>A0A8J3DFF7_9BACT</name>
<feature type="signal peptide" evidence="1">
    <location>
        <begin position="1"/>
        <end position="22"/>
    </location>
</feature>
<evidence type="ECO:0000256" key="1">
    <source>
        <dbReference type="SAM" id="SignalP"/>
    </source>
</evidence>
<comment type="caution">
    <text evidence="2">The sequence shown here is derived from an EMBL/GenBank/DDBJ whole genome shotgun (WGS) entry which is preliminary data.</text>
</comment>